<evidence type="ECO:0000313" key="5">
    <source>
        <dbReference type="Proteomes" id="UP000199608"/>
    </source>
</evidence>
<proteinExistence type="predicted"/>
<evidence type="ECO:0000313" key="4">
    <source>
        <dbReference type="EMBL" id="SDU49300.1"/>
    </source>
</evidence>
<organism evidence="4 5">
    <name type="scientific">Desulfobacula phenolica</name>
    <dbReference type="NCBI Taxonomy" id="90732"/>
    <lineage>
        <taxon>Bacteria</taxon>
        <taxon>Pseudomonadati</taxon>
        <taxon>Thermodesulfobacteriota</taxon>
        <taxon>Desulfobacteria</taxon>
        <taxon>Desulfobacterales</taxon>
        <taxon>Desulfobacteraceae</taxon>
        <taxon>Desulfobacula</taxon>
    </lineage>
</organism>
<evidence type="ECO:0000256" key="2">
    <source>
        <dbReference type="ARBA" id="ARBA00022840"/>
    </source>
</evidence>
<feature type="domain" description="ABC transporter" evidence="3">
    <location>
        <begin position="2"/>
        <end position="203"/>
    </location>
</feature>
<dbReference type="Proteomes" id="UP000199608">
    <property type="component" value="Unassembled WGS sequence"/>
</dbReference>
<dbReference type="AlphaFoldDB" id="A0A1H2IYT0"/>
<dbReference type="Gene3D" id="3.40.50.300">
    <property type="entry name" value="P-loop containing nucleotide triphosphate hydrolases"/>
    <property type="match status" value="1"/>
</dbReference>
<gene>
    <name evidence="4" type="ORF">SAMN04487931_11021</name>
</gene>
<name>A0A1H2IYT0_9BACT</name>
<reference evidence="5" key="1">
    <citation type="submission" date="2016-10" db="EMBL/GenBank/DDBJ databases">
        <authorList>
            <person name="Varghese N."/>
            <person name="Submissions S."/>
        </authorList>
    </citation>
    <scope>NUCLEOTIDE SEQUENCE [LARGE SCALE GENOMIC DNA]</scope>
    <source>
        <strain evidence="5">DSM 3384</strain>
    </source>
</reference>
<keyword evidence="2 4" id="KW-0067">ATP-binding</keyword>
<dbReference type="InterPro" id="IPR003593">
    <property type="entry name" value="AAA+_ATPase"/>
</dbReference>
<evidence type="ECO:0000256" key="1">
    <source>
        <dbReference type="ARBA" id="ARBA00022741"/>
    </source>
</evidence>
<dbReference type="PANTHER" id="PTHR43158">
    <property type="entry name" value="SKFA PEPTIDE EXPORT ATP-BINDING PROTEIN SKFE"/>
    <property type="match status" value="1"/>
</dbReference>
<dbReference type="InterPro" id="IPR027417">
    <property type="entry name" value="P-loop_NTPase"/>
</dbReference>
<dbReference type="EMBL" id="FNLL01000010">
    <property type="protein sequence ID" value="SDU49300.1"/>
    <property type="molecule type" value="Genomic_DNA"/>
</dbReference>
<dbReference type="InterPro" id="IPR003439">
    <property type="entry name" value="ABC_transporter-like_ATP-bd"/>
</dbReference>
<dbReference type="SMART" id="SM00382">
    <property type="entry name" value="AAA"/>
    <property type="match status" value="1"/>
</dbReference>
<keyword evidence="5" id="KW-1185">Reference proteome</keyword>
<dbReference type="PROSITE" id="PS00211">
    <property type="entry name" value="ABC_TRANSPORTER_1"/>
    <property type="match status" value="1"/>
</dbReference>
<dbReference type="InterPro" id="IPR017871">
    <property type="entry name" value="ABC_transporter-like_CS"/>
</dbReference>
<evidence type="ECO:0000259" key="3">
    <source>
        <dbReference type="PROSITE" id="PS50893"/>
    </source>
</evidence>
<dbReference type="RefSeq" id="WP_092236233.1">
    <property type="nucleotide sequence ID" value="NZ_FNLL01000010.1"/>
</dbReference>
<accession>A0A1H2IYT0</accession>
<protein>
    <submittedName>
        <fullName evidence="4">Putative ABC transport system ATP-binding protein</fullName>
    </submittedName>
</protein>
<dbReference type="SUPFAM" id="SSF52540">
    <property type="entry name" value="P-loop containing nucleoside triphosphate hydrolases"/>
    <property type="match status" value="1"/>
</dbReference>
<sequence>MIKLEFVYLNRDGNDIFSGLNLSVMKNEKVLIQGKSGAGKTTLFKILLGFEQVDQGVVTINGQTIDKFHIKQIRELIFYLSQDIDLRNDQVCNIIDEIFTRNRKKDLNKKKLESFMEFLELNHMLLEQNVKNLSGGERQRMGLLICFLLDRPVWLLDEPTSALDDNMKKKVVDWILDQNKTIIIVSHDDVWKNNPGVTTVRWM</sequence>
<keyword evidence="1" id="KW-0547">Nucleotide-binding</keyword>
<dbReference type="Pfam" id="PF00005">
    <property type="entry name" value="ABC_tran"/>
    <property type="match status" value="1"/>
</dbReference>
<dbReference type="GO" id="GO:0005524">
    <property type="term" value="F:ATP binding"/>
    <property type="evidence" value="ECO:0007669"/>
    <property type="project" value="UniProtKB-KW"/>
</dbReference>
<dbReference type="PANTHER" id="PTHR43158:SF2">
    <property type="entry name" value="SKFA PEPTIDE EXPORT ATP-BINDING PROTEIN SKFE"/>
    <property type="match status" value="1"/>
</dbReference>
<dbReference type="GO" id="GO:0016887">
    <property type="term" value="F:ATP hydrolysis activity"/>
    <property type="evidence" value="ECO:0007669"/>
    <property type="project" value="InterPro"/>
</dbReference>
<dbReference type="PROSITE" id="PS50893">
    <property type="entry name" value="ABC_TRANSPORTER_2"/>
    <property type="match status" value="1"/>
</dbReference>